<organism evidence="1">
    <name type="scientific">Siphoviridae sp. ctES717</name>
    <dbReference type="NCBI Taxonomy" id="2827564"/>
    <lineage>
        <taxon>Viruses</taxon>
        <taxon>Duplodnaviria</taxon>
        <taxon>Heunggongvirae</taxon>
        <taxon>Uroviricota</taxon>
        <taxon>Caudoviricetes</taxon>
    </lineage>
</organism>
<evidence type="ECO:0000313" key="1">
    <source>
        <dbReference type="EMBL" id="DAE92242.1"/>
    </source>
</evidence>
<accession>A0A8S5RSB8</accession>
<reference evidence="1" key="1">
    <citation type="journal article" date="2021" name="Proc. Natl. Acad. Sci. U.S.A.">
        <title>A Catalog of Tens of Thousands of Viruses from Human Metagenomes Reveals Hidden Associations with Chronic Diseases.</title>
        <authorList>
            <person name="Tisza M.J."/>
            <person name="Buck C.B."/>
        </authorList>
    </citation>
    <scope>NUCLEOTIDE SEQUENCE</scope>
    <source>
        <strain evidence="1">CtES717</strain>
    </source>
</reference>
<proteinExistence type="predicted"/>
<dbReference type="EMBL" id="BK057795">
    <property type="protein sequence ID" value="DAE92242.1"/>
    <property type="molecule type" value="Genomic_DNA"/>
</dbReference>
<name>A0A8S5RSB8_9CAUD</name>
<sequence>MEKLIVENLCDKYGKSRSLIELMLKISVNDGYNLNESTSLINEFYKNKVCNKVCNRKIF</sequence>
<protein>
    <submittedName>
        <fullName evidence="1">Uncharacterized protein</fullName>
    </submittedName>
</protein>